<accession>A0ABV9ETH4</accession>
<protein>
    <submittedName>
        <fullName evidence="1">Uncharacterized protein</fullName>
    </submittedName>
</protein>
<dbReference type="EMBL" id="JBHSFN010000032">
    <property type="protein sequence ID" value="MFC4591419.1"/>
    <property type="molecule type" value="Genomic_DNA"/>
</dbReference>
<name>A0ABV9ETH4_9ACTN</name>
<dbReference type="Proteomes" id="UP001595891">
    <property type="component" value="Unassembled WGS sequence"/>
</dbReference>
<sequence length="43" mass="4886">MLQHRPPLSVRPTLISARMILPQDTPVRTTVSAGRPHDDRVLR</sequence>
<dbReference type="RefSeq" id="WP_262844793.1">
    <property type="nucleotide sequence ID" value="NZ_JANZYP010000033.1"/>
</dbReference>
<evidence type="ECO:0000313" key="1">
    <source>
        <dbReference type="EMBL" id="MFC4591419.1"/>
    </source>
</evidence>
<reference evidence="2" key="1">
    <citation type="journal article" date="2019" name="Int. J. Syst. Evol. Microbiol.">
        <title>The Global Catalogue of Microorganisms (GCM) 10K type strain sequencing project: providing services to taxonomists for standard genome sequencing and annotation.</title>
        <authorList>
            <consortium name="The Broad Institute Genomics Platform"/>
            <consortium name="The Broad Institute Genome Sequencing Center for Infectious Disease"/>
            <person name="Wu L."/>
            <person name="Ma J."/>
        </authorList>
    </citation>
    <scope>NUCLEOTIDE SEQUENCE [LARGE SCALE GENOMIC DNA]</scope>
    <source>
        <strain evidence="2">CCUG 49560</strain>
    </source>
</reference>
<comment type="caution">
    <text evidence="1">The sequence shown here is derived from an EMBL/GenBank/DDBJ whole genome shotgun (WGS) entry which is preliminary data.</text>
</comment>
<gene>
    <name evidence="1" type="ORF">ACFO8L_35365</name>
</gene>
<keyword evidence="2" id="KW-1185">Reference proteome</keyword>
<proteinExistence type="predicted"/>
<evidence type="ECO:0000313" key="2">
    <source>
        <dbReference type="Proteomes" id="UP001595891"/>
    </source>
</evidence>
<organism evidence="1 2">
    <name type="scientific">Sphaerisporangium corydalis</name>
    <dbReference type="NCBI Taxonomy" id="1441875"/>
    <lineage>
        <taxon>Bacteria</taxon>
        <taxon>Bacillati</taxon>
        <taxon>Actinomycetota</taxon>
        <taxon>Actinomycetes</taxon>
        <taxon>Streptosporangiales</taxon>
        <taxon>Streptosporangiaceae</taxon>
        <taxon>Sphaerisporangium</taxon>
    </lineage>
</organism>